<protein>
    <recommendedName>
        <fullName evidence="3">Photosystem II protein D2</fullName>
    </recommendedName>
</protein>
<reference evidence="1 2" key="1">
    <citation type="submission" date="2024-04" db="EMBL/GenBank/DDBJ databases">
        <authorList>
            <person name="Rising A."/>
            <person name="Reimegard J."/>
            <person name="Sonavane S."/>
            <person name="Akerstrom W."/>
            <person name="Nylinder S."/>
            <person name="Hedman E."/>
            <person name="Kallberg Y."/>
        </authorList>
    </citation>
    <scope>NUCLEOTIDE SEQUENCE [LARGE SCALE GENOMIC DNA]</scope>
</reference>
<evidence type="ECO:0008006" key="3">
    <source>
        <dbReference type="Google" id="ProtNLM"/>
    </source>
</evidence>
<organism evidence="1 2">
    <name type="scientific">Larinioides sclopetarius</name>
    <dbReference type="NCBI Taxonomy" id="280406"/>
    <lineage>
        <taxon>Eukaryota</taxon>
        <taxon>Metazoa</taxon>
        <taxon>Ecdysozoa</taxon>
        <taxon>Arthropoda</taxon>
        <taxon>Chelicerata</taxon>
        <taxon>Arachnida</taxon>
        <taxon>Araneae</taxon>
        <taxon>Araneomorphae</taxon>
        <taxon>Entelegynae</taxon>
        <taxon>Araneoidea</taxon>
        <taxon>Araneidae</taxon>
        <taxon>Larinioides</taxon>
    </lineage>
</organism>
<evidence type="ECO:0000313" key="1">
    <source>
        <dbReference type="EMBL" id="CAL1265631.1"/>
    </source>
</evidence>
<proteinExistence type="predicted"/>
<comment type="caution">
    <text evidence="1">The sequence shown here is derived from an EMBL/GenBank/DDBJ whole genome shotgun (WGS) entry which is preliminary data.</text>
</comment>
<accession>A0AAV1Z2W3</accession>
<sequence length="22" mass="2736">MEIILEITFSKRKTDEFFLDLF</sequence>
<keyword evidence="2" id="KW-1185">Reference proteome</keyword>
<dbReference type="EMBL" id="CAXIEN010000018">
    <property type="protein sequence ID" value="CAL1265631.1"/>
    <property type="molecule type" value="Genomic_DNA"/>
</dbReference>
<dbReference type="Proteomes" id="UP001497382">
    <property type="component" value="Unassembled WGS sequence"/>
</dbReference>
<name>A0AAV1Z2W3_9ARAC</name>
<evidence type="ECO:0000313" key="2">
    <source>
        <dbReference type="Proteomes" id="UP001497382"/>
    </source>
</evidence>
<dbReference type="AlphaFoldDB" id="A0AAV1Z2W3"/>
<gene>
    <name evidence="1" type="ORF">LARSCL_LOCUS2645</name>
</gene>